<dbReference type="EMBL" id="CDHN01000004">
    <property type="protein sequence ID" value="CEJ92440.1"/>
    <property type="molecule type" value="Genomic_DNA"/>
</dbReference>
<evidence type="ECO:0000256" key="2">
    <source>
        <dbReference type="SAM" id="Phobius"/>
    </source>
</evidence>
<organism evidence="4 5">
    <name type="scientific">[Torrubiella] hemipterigena</name>
    <dbReference type="NCBI Taxonomy" id="1531966"/>
    <lineage>
        <taxon>Eukaryota</taxon>
        <taxon>Fungi</taxon>
        <taxon>Dikarya</taxon>
        <taxon>Ascomycota</taxon>
        <taxon>Pezizomycotina</taxon>
        <taxon>Sordariomycetes</taxon>
        <taxon>Hypocreomycetidae</taxon>
        <taxon>Hypocreales</taxon>
        <taxon>Clavicipitaceae</taxon>
        <taxon>Clavicipitaceae incertae sedis</taxon>
        <taxon>'Torrubiella' clade</taxon>
    </lineage>
</organism>
<evidence type="ECO:0000313" key="5">
    <source>
        <dbReference type="Proteomes" id="UP000039046"/>
    </source>
</evidence>
<dbReference type="AlphaFoldDB" id="A0A0A1TMK1"/>
<gene>
    <name evidence="4" type="ORF">VHEMI08093</name>
</gene>
<keyword evidence="2" id="KW-0812">Transmembrane</keyword>
<dbReference type="Proteomes" id="UP000039046">
    <property type="component" value="Unassembled WGS sequence"/>
</dbReference>
<dbReference type="Pfam" id="PF13349">
    <property type="entry name" value="DUF4097"/>
    <property type="match status" value="1"/>
</dbReference>
<keyword evidence="5" id="KW-1185">Reference proteome</keyword>
<evidence type="ECO:0000256" key="1">
    <source>
        <dbReference type="SAM" id="MobiDB-lite"/>
    </source>
</evidence>
<dbReference type="HOGENOM" id="CLU_019703_0_0_1"/>
<protein>
    <recommendedName>
        <fullName evidence="3">DUF4097 domain-containing protein</fullName>
    </recommendedName>
</protein>
<feature type="transmembrane region" description="Helical" evidence="2">
    <location>
        <begin position="235"/>
        <end position="255"/>
    </location>
</feature>
<dbReference type="STRING" id="1531966.A0A0A1TMK1"/>
<accession>A0A0A1TMK1</accession>
<feature type="compositionally biased region" description="Low complexity" evidence="1">
    <location>
        <begin position="96"/>
        <end position="114"/>
    </location>
</feature>
<proteinExistence type="predicted"/>
<feature type="region of interest" description="Disordered" evidence="1">
    <location>
        <begin position="69"/>
        <end position="180"/>
    </location>
</feature>
<sequence length="720" mass="77898">MPAPYSDNLYSEAEENRSDAGADDALSPADGYFRASSAFGDALASPVSPRTSSNVPFVPNVLVQDPTLQQQQASVAQDKAQEAERERMLNTAQGHTQPSTTSSPPPQSSSIPSTLPFPLAGPSESAQNYHHRRSVEQDAAHSASLYPQLPVGDRRPLLQHDADAPPAYTPTSPTTAPTSYQTFPPSNTVSTMGNPEEQPFLPNNTQYPGQPPEGYKPPLWMRLQERGKSSKLRKFIKTVLGILVIVSIILALTGVNVDWGSKRRAPPAFGNDPVKPPPMDNPDFEWSPTNGCLNTKPSARVFGWDLDFDLDKTIHIGQEIERNHGRQIGPNPRVSGEIVVRPAGKDGSARVEVAMFSNENVFGSDVSFYNNGGDQELKVITPRWVTWSDSNNGPCIQVHITVYVPNESVLRQLHLSSVQLDVTFADGLVLGLGDFATVETVSGDVTTSSKEKNTNPHEIASRKIQISTVSGDVRGWFPLYDLLQVETASGDVRLDVSPKEASKDHVESAKLTIETVSGDIYVKEEGFDEAGQGKVPLRDYVVRLHSASGEIRPNIFIGSSTTLETISGDMSARVVPVLDKKWTTESSRPRLDTESKSGDIRLEIAEPIISGLPKAKANKQEVVDVVTDASDDKTLKGLTNFRTVHNTISGNMQLRFPGSWEGVLTAEGMSSNLRVRGKGVSVTRKGGFVGKELRATKGTGNSVTKIGSLSGDVDVLIGSE</sequence>
<feature type="compositionally biased region" description="Basic and acidic residues" evidence="1">
    <location>
        <begin position="79"/>
        <end position="88"/>
    </location>
</feature>
<feature type="compositionally biased region" description="Basic and acidic residues" evidence="1">
    <location>
        <begin position="152"/>
        <end position="163"/>
    </location>
</feature>
<feature type="compositionally biased region" description="Low complexity" evidence="1">
    <location>
        <begin position="164"/>
        <end position="180"/>
    </location>
</feature>
<feature type="region of interest" description="Disordered" evidence="1">
    <location>
        <begin position="1"/>
        <end position="32"/>
    </location>
</feature>
<name>A0A0A1TMK1_9HYPO</name>
<feature type="domain" description="DUF4097" evidence="3">
    <location>
        <begin position="396"/>
        <end position="604"/>
    </location>
</feature>
<dbReference type="OrthoDB" id="3539644at2759"/>
<evidence type="ECO:0000313" key="4">
    <source>
        <dbReference type="EMBL" id="CEJ92440.1"/>
    </source>
</evidence>
<reference evidence="4 5" key="1">
    <citation type="journal article" date="2015" name="Genome Announc.">
        <title>Draft Genome Sequence and Gene Annotation of the Entomopathogenic Fungus Verticillium hemipterigenum.</title>
        <authorList>
            <person name="Horn F."/>
            <person name="Habel A."/>
            <person name="Scharf D.H."/>
            <person name="Dworschak J."/>
            <person name="Brakhage A.A."/>
            <person name="Guthke R."/>
            <person name="Hertweck C."/>
            <person name="Linde J."/>
        </authorList>
    </citation>
    <scope>NUCLEOTIDE SEQUENCE [LARGE SCALE GENOMIC DNA]</scope>
</reference>
<evidence type="ECO:0000259" key="3">
    <source>
        <dbReference type="Pfam" id="PF13349"/>
    </source>
</evidence>
<keyword evidence="2" id="KW-0472">Membrane</keyword>
<dbReference type="InterPro" id="IPR025164">
    <property type="entry name" value="Toastrack_DUF4097"/>
</dbReference>
<keyword evidence="2" id="KW-1133">Transmembrane helix</keyword>